<protein>
    <submittedName>
        <fullName evidence="1">Uncharacterized protein</fullName>
    </submittedName>
</protein>
<keyword evidence="2" id="KW-1185">Reference proteome</keyword>
<sequence length="276" mass="31041">MNRLFRKSNSSFLLSSGKALKSEVSRFKDDLYLVDAGIGAPKMTMVDELRRVPNNGGFTRFENKVGFMDSTAGESLVKTQMLERFFMDLVAGEPAMKERAAARFSDMVGPTDAVAGEPAILLPRRFTQNQTWMELKKMSQSHKKVRGFLMEKVRGGYSVAIAGYIAFLPYRSYMGRRKLSDDKYLIETLNSKRKKITIYDRAIKLEKDLKFQQSAIAGLHASKLTTTTTTTVHAASQISKNEDVNPISLLPEIVELNSSDSVNVFTKNHLQSYIED</sequence>
<gene>
    <name evidence="1" type="ORF">L6452_00051</name>
</gene>
<name>A0ACB9FDL9_ARCLA</name>
<evidence type="ECO:0000313" key="1">
    <source>
        <dbReference type="EMBL" id="KAI3768955.1"/>
    </source>
</evidence>
<evidence type="ECO:0000313" key="2">
    <source>
        <dbReference type="Proteomes" id="UP001055879"/>
    </source>
</evidence>
<dbReference type="EMBL" id="CM042047">
    <property type="protein sequence ID" value="KAI3768955.1"/>
    <property type="molecule type" value="Genomic_DNA"/>
</dbReference>
<reference evidence="2" key="1">
    <citation type="journal article" date="2022" name="Mol. Ecol. Resour.">
        <title>The genomes of chicory, endive, great burdock and yacon provide insights into Asteraceae palaeo-polyploidization history and plant inulin production.</title>
        <authorList>
            <person name="Fan W."/>
            <person name="Wang S."/>
            <person name="Wang H."/>
            <person name="Wang A."/>
            <person name="Jiang F."/>
            <person name="Liu H."/>
            <person name="Zhao H."/>
            <person name="Xu D."/>
            <person name="Zhang Y."/>
        </authorList>
    </citation>
    <scope>NUCLEOTIDE SEQUENCE [LARGE SCALE GENOMIC DNA]</scope>
    <source>
        <strain evidence="2">cv. Niubang</strain>
    </source>
</reference>
<accession>A0ACB9FDL9</accession>
<reference evidence="1 2" key="2">
    <citation type="journal article" date="2022" name="Mol. Ecol. Resour.">
        <title>The genomes of chicory, endive, great burdock and yacon provide insights into Asteraceae paleo-polyploidization history and plant inulin production.</title>
        <authorList>
            <person name="Fan W."/>
            <person name="Wang S."/>
            <person name="Wang H."/>
            <person name="Wang A."/>
            <person name="Jiang F."/>
            <person name="Liu H."/>
            <person name="Zhao H."/>
            <person name="Xu D."/>
            <person name="Zhang Y."/>
        </authorList>
    </citation>
    <scope>NUCLEOTIDE SEQUENCE [LARGE SCALE GENOMIC DNA]</scope>
    <source>
        <strain evidence="2">cv. Niubang</strain>
    </source>
</reference>
<proteinExistence type="predicted"/>
<organism evidence="1 2">
    <name type="scientific">Arctium lappa</name>
    <name type="common">Greater burdock</name>
    <name type="synonym">Lappa major</name>
    <dbReference type="NCBI Taxonomy" id="4217"/>
    <lineage>
        <taxon>Eukaryota</taxon>
        <taxon>Viridiplantae</taxon>
        <taxon>Streptophyta</taxon>
        <taxon>Embryophyta</taxon>
        <taxon>Tracheophyta</taxon>
        <taxon>Spermatophyta</taxon>
        <taxon>Magnoliopsida</taxon>
        <taxon>eudicotyledons</taxon>
        <taxon>Gunneridae</taxon>
        <taxon>Pentapetalae</taxon>
        <taxon>asterids</taxon>
        <taxon>campanulids</taxon>
        <taxon>Asterales</taxon>
        <taxon>Asteraceae</taxon>
        <taxon>Carduoideae</taxon>
        <taxon>Cardueae</taxon>
        <taxon>Arctiinae</taxon>
        <taxon>Arctium</taxon>
    </lineage>
</organism>
<comment type="caution">
    <text evidence="1">The sequence shown here is derived from an EMBL/GenBank/DDBJ whole genome shotgun (WGS) entry which is preliminary data.</text>
</comment>
<dbReference type="Proteomes" id="UP001055879">
    <property type="component" value="Linkage Group LG01"/>
</dbReference>